<dbReference type="EC" id="2.7.11.1" evidence="1"/>
<comment type="caution">
    <text evidence="10">The sequence shown here is derived from an EMBL/GenBank/DDBJ whole genome shotgun (WGS) entry which is preliminary data.</text>
</comment>
<dbReference type="PANTHER" id="PTHR43671">
    <property type="entry name" value="SERINE/THREONINE-PROTEIN KINASE NEK"/>
    <property type="match status" value="1"/>
</dbReference>
<evidence type="ECO:0000256" key="1">
    <source>
        <dbReference type="ARBA" id="ARBA00012513"/>
    </source>
</evidence>
<dbReference type="GO" id="GO:0004674">
    <property type="term" value="F:protein serine/threonine kinase activity"/>
    <property type="evidence" value="ECO:0007669"/>
    <property type="project" value="UniProtKB-KW"/>
</dbReference>
<evidence type="ECO:0000256" key="6">
    <source>
        <dbReference type="ARBA" id="ARBA00022840"/>
    </source>
</evidence>
<dbReference type="PROSITE" id="PS00108">
    <property type="entry name" value="PROTEIN_KINASE_ST"/>
    <property type="match status" value="1"/>
</dbReference>
<evidence type="ECO:0000256" key="5">
    <source>
        <dbReference type="ARBA" id="ARBA00022777"/>
    </source>
</evidence>
<keyword evidence="4" id="KW-0547">Nucleotide-binding</keyword>
<keyword evidence="6" id="KW-0067">ATP-binding</keyword>
<proteinExistence type="predicted"/>
<keyword evidence="11" id="KW-1185">Reference proteome</keyword>
<dbReference type="PANTHER" id="PTHR43671:SF98">
    <property type="entry name" value="SERINE_THREONINE-PROTEIN KINASE NEK11"/>
    <property type="match status" value="1"/>
</dbReference>
<dbReference type="SMART" id="SM00220">
    <property type="entry name" value="S_TKc"/>
    <property type="match status" value="1"/>
</dbReference>
<evidence type="ECO:0000256" key="7">
    <source>
        <dbReference type="ARBA" id="ARBA00047899"/>
    </source>
</evidence>
<evidence type="ECO:0000256" key="2">
    <source>
        <dbReference type="ARBA" id="ARBA00022527"/>
    </source>
</evidence>
<dbReference type="InterPro" id="IPR001245">
    <property type="entry name" value="Ser-Thr/Tyr_kinase_cat_dom"/>
</dbReference>
<comment type="catalytic activity">
    <reaction evidence="7">
        <text>L-threonyl-[protein] + ATP = O-phospho-L-threonyl-[protein] + ADP + H(+)</text>
        <dbReference type="Rhea" id="RHEA:46608"/>
        <dbReference type="Rhea" id="RHEA-COMP:11060"/>
        <dbReference type="Rhea" id="RHEA-COMP:11605"/>
        <dbReference type="ChEBI" id="CHEBI:15378"/>
        <dbReference type="ChEBI" id="CHEBI:30013"/>
        <dbReference type="ChEBI" id="CHEBI:30616"/>
        <dbReference type="ChEBI" id="CHEBI:61977"/>
        <dbReference type="ChEBI" id="CHEBI:456216"/>
        <dbReference type="EC" id="2.7.11.1"/>
    </reaction>
</comment>
<dbReference type="Proteomes" id="UP001165083">
    <property type="component" value="Unassembled WGS sequence"/>
</dbReference>
<evidence type="ECO:0000256" key="8">
    <source>
        <dbReference type="ARBA" id="ARBA00048679"/>
    </source>
</evidence>
<dbReference type="PROSITE" id="PS50011">
    <property type="entry name" value="PROTEIN_KINASE_DOM"/>
    <property type="match status" value="1"/>
</dbReference>
<evidence type="ECO:0000256" key="4">
    <source>
        <dbReference type="ARBA" id="ARBA00022741"/>
    </source>
</evidence>
<protein>
    <recommendedName>
        <fullName evidence="1">non-specific serine/threonine protein kinase</fullName>
        <ecNumber evidence="1">2.7.11.1</ecNumber>
    </recommendedName>
</protein>
<evidence type="ECO:0000256" key="3">
    <source>
        <dbReference type="ARBA" id="ARBA00022679"/>
    </source>
</evidence>
<dbReference type="SUPFAM" id="SSF56112">
    <property type="entry name" value="Protein kinase-like (PK-like)"/>
    <property type="match status" value="1"/>
</dbReference>
<dbReference type="OrthoDB" id="248923at2759"/>
<keyword evidence="5" id="KW-0418">Kinase</keyword>
<gene>
    <name evidence="10" type="ORF">Plil01_001074000</name>
</gene>
<reference evidence="10" key="1">
    <citation type="submission" date="2023-04" db="EMBL/GenBank/DDBJ databases">
        <title>Phytophthora lilii NBRC 32176.</title>
        <authorList>
            <person name="Ichikawa N."/>
            <person name="Sato H."/>
            <person name="Tonouchi N."/>
        </authorList>
    </citation>
    <scope>NUCLEOTIDE SEQUENCE</scope>
    <source>
        <strain evidence="10">NBRC 32176</strain>
    </source>
</reference>
<sequence length="355" mass="39385">MRCLNEVSLLQQLPPNSNVVRLREAFWDQSTETQFLVLILEHADGGDLEQYLHSLVGSSISEDKARRIFIQLVHGVHHLHTHHVVHRDVKSSNVFLFRSGRVVVGDFGTSKLLLPVTEAEKEEQALTSTIVGSPLYMSPELLDGNSHGFATDIWSLGCVLYELLSGGKPAFSAPSYPAVVFRITQDEYDPLDSALISSDAQRLLKAMLRKSPQERPSIGEVLHSHWLQAGEEHCGYNYSVKGGLPTEGSAETSAILSANELTTATAQSTQKLRVAEKKNNHHIYICLPEDSQTVDCSLSKKTTTMLPPAPVIQAKSPIFQQVQSKRNQRKTSARRQASPLIHVYSLTFIMTSLKH</sequence>
<evidence type="ECO:0000259" key="9">
    <source>
        <dbReference type="PROSITE" id="PS50011"/>
    </source>
</evidence>
<accession>A0A9W6U4E5</accession>
<dbReference type="PRINTS" id="PR00109">
    <property type="entry name" value="TYRKINASE"/>
</dbReference>
<comment type="catalytic activity">
    <reaction evidence="8">
        <text>L-seryl-[protein] + ATP = O-phospho-L-seryl-[protein] + ADP + H(+)</text>
        <dbReference type="Rhea" id="RHEA:17989"/>
        <dbReference type="Rhea" id="RHEA-COMP:9863"/>
        <dbReference type="Rhea" id="RHEA-COMP:11604"/>
        <dbReference type="ChEBI" id="CHEBI:15378"/>
        <dbReference type="ChEBI" id="CHEBI:29999"/>
        <dbReference type="ChEBI" id="CHEBI:30616"/>
        <dbReference type="ChEBI" id="CHEBI:83421"/>
        <dbReference type="ChEBI" id="CHEBI:456216"/>
        <dbReference type="EC" id="2.7.11.1"/>
    </reaction>
</comment>
<organism evidence="10 11">
    <name type="scientific">Phytophthora lilii</name>
    <dbReference type="NCBI Taxonomy" id="2077276"/>
    <lineage>
        <taxon>Eukaryota</taxon>
        <taxon>Sar</taxon>
        <taxon>Stramenopiles</taxon>
        <taxon>Oomycota</taxon>
        <taxon>Peronosporomycetes</taxon>
        <taxon>Peronosporales</taxon>
        <taxon>Peronosporaceae</taxon>
        <taxon>Phytophthora</taxon>
    </lineage>
</organism>
<dbReference type="EMBL" id="BSXW01000577">
    <property type="protein sequence ID" value="GMF25895.1"/>
    <property type="molecule type" value="Genomic_DNA"/>
</dbReference>
<evidence type="ECO:0000313" key="11">
    <source>
        <dbReference type="Proteomes" id="UP001165083"/>
    </source>
</evidence>
<feature type="domain" description="Protein kinase" evidence="9">
    <location>
        <begin position="1"/>
        <end position="227"/>
    </location>
</feature>
<dbReference type="Gene3D" id="1.10.510.10">
    <property type="entry name" value="Transferase(Phosphotransferase) domain 1"/>
    <property type="match status" value="1"/>
</dbReference>
<dbReference type="GO" id="GO:0005524">
    <property type="term" value="F:ATP binding"/>
    <property type="evidence" value="ECO:0007669"/>
    <property type="project" value="UniProtKB-KW"/>
</dbReference>
<keyword evidence="2" id="KW-0723">Serine/threonine-protein kinase</keyword>
<dbReference type="AlphaFoldDB" id="A0A9W6U4E5"/>
<dbReference type="InterPro" id="IPR008271">
    <property type="entry name" value="Ser/Thr_kinase_AS"/>
</dbReference>
<name>A0A9W6U4E5_9STRA</name>
<dbReference type="InterPro" id="IPR000719">
    <property type="entry name" value="Prot_kinase_dom"/>
</dbReference>
<evidence type="ECO:0000313" key="10">
    <source>
        <dbReference type="EMBL" id="GMF25895.1"/>
    </source>
</evidence>
<dbReference type="Pfam" id="PF00069">
    <property type="entry name" value="Pkinase"/>
    <property type="match status" value="1"/>
</dbReference>
<dbReference type="InterPro" id="IPR050660">
    <property type="entry name" value="NEK_Ser/Thr_kinase"/>
</dbReference>
<keyword evidence="3" id="KW-0808">Transferase</keyword>
<dbReference type="InterPro" id="IPR011009">
    <property type="entry name" value="Kinase-like_dom_sf"/>
</dbReference>